<evidence type="ECO:0000313" key="3">
    <source>
        <dbReference type="Proteomes" id="UP000054047"/>
    </source>
</evidence>
<proteinExistence type="predicted"/>
<organism evidence="2 3">
    <name type="scientific">Ancylostoma duodenale</name>
    <dbReference type="NCBI Taxonomy" id="51022"/>
    <lineage>
        <taxon>Eukaryota</taxon>
        <taxon>Metazoa</taxon>
        <taxon>Ecdysozoa</taxon>
        <taxon>Nematoda</taxon>
        <taxon>Chromadorea</taxon>
        <taxon>Rhabditida</taxon>
        <taxon>Rhabditina</taxon>
        <taxon>Rhabditomorpha</taxon>
        <taxon>Strongyloidea</taxon>
        <taxon>Ancylostomatidae</taxon>
        <taxon>Ancylostomatinae</taxon>
        <taxon>Ancylostoma</taxon>
    </lineage>
</organism>
<name>A0A0C2FXZ1_9BILA</name>
<keyword evidence="1" id="KW-0812">Transmembrane</keyword>
<dbReference type="EMBL" id="KN746372">
    <property type="protein sequence ID" value="KIH51514.1"/>
    <property type="molecule type" value="Genomic_DNA"/>
</dbReference>
<keyword evidence="3" id="KW-1185">Reference proteome</keyword>
<evidence type="ECO:0000313" key="2">
    <source>
        <dbReference type="EMBL" id="KIH51514.1"/>
    </source>
</evidence>
<sequence>MIIAVGANLIYGATVGDAIIPSVQLQWVQQAIGASTMSIMTMIMPSIFFLFLNASQIKREKLLKDGKITEGEHEDRATISE</sequence>
<dbReference type="AlphaFoldDB" id="A0A0C2FXZ1"/>
<evidence type="ECO:0000256" key="1">
    <source>
        <dbReference type="SAM" id="Phobius"/>
    </source>
</evidence>
<keyword evidence="1" id="KW-1133">Transmembrane helix</keyword>
<reference evidence="2 3" key="1">
    <citation type="submission" date="2013-12" db="EMBL/GenBank/DDBJ databases">
        <title>Draft genome of the parsitic nematode Ancylostoma duodenale.</title>
        <authorList>
            <person name="Mitreva M."/>
        </authorList>
    </citation>
    <scope>NUCLEOTIDE SEQUENCE [LARGE SCALE GENOMIC DNA]</scope>
    <source>
        <strain evidence="2 3">Zhejiang</strain>
    </source>
</reference>
<dbReference type="Proteomes" id="UP000054047">
    <property type="component" value="Unassembled WGS sequence"/>
</dbReference>
<keyword evidence="1" id="KW-0472">Membrane</keyword>
<gene>
    <name evidence="2" type="ORF">ANCDUO_18399</name>
</gene>
<protein>
    <submittedName>
        <fullName evidence="2">Uncharacterized protein</fullName>
    </submittedName>
</protein>
<accession>A0A0C2FXZ1</accession>
<feature type="transmembrane region" description="Helical" evidence="1">
    <location>
        <begin position="31"/>
        <end position="52"/>
    </location>
</feature>